<keyword evidence="9" id="KW-0547">Nucleotide-binding</keyword>
<dbReference type="Gene3D" id="3.30.450.40">
    <property type="match status" value="1"/>
</dbReference>
<dbReference type="Pfam" id="PF07536">
    <property type="entry name" value="HWE_HK"/>
    <property type="match status" value="1"/>
</dbReference>
<keyword evidence="5" id="KW-0285">Flavoprotein</keyword>
<dbReference type="SMART" id="SM00091">
    <property type="entry name" value="PAS"/>
    <property type="match status" value="1"/>
</dbReference>
<dbReference type="PROSITE" id="PS50113">
    <property type="entry name" value="PAC"/>
    <property type="match status" value="1"/>
</dbReference>
<keyword evidence="16" id="KW-1185">Reference proteome</keyword>
<dbReference type="InterPro" id="IPR036890">
    <property type="entry name" value="HATPase_C_sf"/>
</dbReference>
<feature type="domain" description="PAS" evidence="13">
    <location>
        <begin position="187"/>
        <end position="246"/>
    </location>
</feature>
<evidence type="ECO:0000256" key="8">
    <source>
        <dbReference type="ARBA" id="ARBA00022737"/>
    </source>
</evidence>
<evidence type="ECO:0000256" key="6">
    <source>
        <dbReference type="ARBA" id="ARBA00022643"/>
    </source>
</evidence>
<dbReference type="Gene3D" id="3.30.565.10">
    <property type="entry name" value="Histidine kinase-like ATPase, C-terminal domain"/>
    <property type="match status" value="1"/>
</dbReference>
<proteinExistence type="predicted"/>
<dbReference type="NCBIfam" id="TIGR00229">
    <property type="entry name" value="sensory_box"/>
    <property type="match status" value="1"/>
</dbReference>
<keyword evidence="11" id="KW-0067">ATP-binding</keyword>
<dbReference type="InterPro" id="IPR011102">
    <property type="entry name" value="Sig_transdc_His_kinase_HWE"/>
</dbReference>
<dbReference type="SUPFAM" id="SSF55785">
    <property type="entry name" value="PYP-like sensor domain (PAS domain)"/>
    <property type="match status" value="1"/>
</dbReference>
<keyword evidence="7" id="KW-0808">Transferase</keyword>
<feature type="domain" description="PAC" evidence="14">
    <location>
        <begin position="262"/>
        <end position="313"/>
    </location>
</feature>
<accession>A0A2T5BEA8</accession>
<evidence type="ECO:0000313" key="15">
    <source>
        <dbReference type="EMBL" id="PTM97312.1"/>
    </source>
</evidence>
<dbReference type="InterPro" id="IPR000700">
    <property type="entry name" value="PAS-assoc_C"/>
</dbReference>
<dbReference type="SUPFAM" id="SSF55874">
    <property type="entry name" value="ATPase domain of HSP90 chaperone/DNA topoisomerase II/histidine kinase"/>
    <property type="match status" value="1"/>
</dbReference>
<evidence type="ECO:0000256" key="5">
    <source>
        <dbReference type="ARBA" id="ARBA00022630"/>
    </source>
</evidence>
<comment type="caution">
    <text evidence="15">The sequence shown here is derived from an EMBL/GenBank/DDBJ whole genome shotgun (WGS) entry which is preliminary data.</text>
</comment>
<dbReference type="PROSITE" id="PS50112">
    <property type="entry name" value="PAS"/>
    <property type="match status" value="1"/>
</dbReference>
<evidence type="ECO:0000259" key="14">
    <source>
        <dbReference type="PROSITE" id="PS50113"/>
    </source>
</evidence>
<keyword evidence="6" id="KW-0288">FMN</keyword>
<dbReference type="GO" id="GO:0004673">
    <property type="term" value="F:protein histidine kinase activity"/>
    <property type="evidence" value="ECO:0007669"/>
    <property type="project" value="UniProtKB-EC"/>
</dbReference>
<evidence type="ECO:0000256" key="10">
    <source>
        <dbReference type="ARBA" id="ARBA00022777"/>
    </source>
</evidence>
<dbReference type="PANTHER" id="PTHR41523:SF8">
    <property type="entry name" value="ETHYLENE RESPONSE SENSOR PROTEIN"/>
    <property type="match status" value="1"/>
</dbReference>
<evidence type="ECO:0000256" key="3">
    <source>
        <dbReference type="ARBA" id="ARBA00021740"/>
    </source>
</evidence>
<gene>
    <name evidence="15" type="ORF">C7449_102182</name>
</gene>
<dbReference type="InterPro" id="IPR035965">
    <property type="entry name" value="PAS-like_dom_sf"/>
</dbReference>
<evidence type="ECO:0000256" key="1">
    <source>
        <dbReference type="ARBA" id="ARBA00000085"/>
    </source>
</evidence>
<dbReference type="Gene3D" id="3.30.450.20">
    <property type="entry name" value="PAS domain"/>
    <property type="match status" value="1"/>
</dbReference>
<dbReference type="AlphaFoldDB" id="A0A2T5BEA8"/>
<keyword evidence="4" id="KW-0597">Phosphoprotein</keyword>
<reference evidence="15 16" key="1">
    <citation type="submission" date="2018-04" db="EMBL/GenBank/DDBJ databases">
        <title>Genomic Encyclopedia of Type Strains, Phase IV (KMG-IV): sequencing the most valuable type-strain genomes for metagenomic binning, comparative biology and taxonomic classification.</title>
        <authorList>
            <person name="Goeker M."/>
        </authorList>
    </citation>
    <scope>NUCLEOTIDE SEQUENCE [LARGE SCALE GENOMIC DNA]</scope>
    <source>
        <strain evidence="15 16">DSM 7138</strain>
    </source>
</reference>
<sequence>MTRNPAGHGKSSITKADELAALFQFTDALYRANSTTDVYDATFEAIRTALRCERASILLFDKAGVMRFVASRGLSETYCSAVDGHSPWKPGDRNAVPIFIEDIDNSDQPEALKQVIKAEGISALAFIPLTSFGVVIGKFMTYHEAPHRFTDEEATLSLTIARQLGFSIERNRINEAHQHAEGRLRRSEERLRAILDSADEHAIITLDDNGCIASWNNGAERLLGYSEAEVIGQSGEIFFSPDDRAEGVPEKEMRAAREDGRADNERWHYRKDGSRFWGSGVMLPVKDGGGPDRYLKIFRDRTEERKAEQRQKLLIGELNHRVKNTLATVQSLAEQTLKTAESPKAFANAFTGRLLALAEAHDLLTRVAWEPVHLADVADSVLGAWVEYGRMTLTGPDVLVSPKQALAFAMALNELLTNAIKYGALSSPAGRVVISWECDDGCLIRWEERGGPPVASPHRQGFGVRVLNRALANELGYPVDLQFQPAGVTCTLRMDFVGQGAGLTIS</sequence>
<protein>
    <recommendedName>
        <fullName evidence="3">Blue-light-activated histidine kinase</fullName>
        <ecNumber evidence="2">2.7.13.3</ecNumber>
    </recommendedName>
</protein>
<dbReference type="EC" id="2.7.13.3" evidence="2"/>
<evidence type="ECO:0000256" key="7">
    <source>
        <dbReference type="ARBA" id="ARBA00022679"/>
    </source>
</evidence>
<evidence type="ECO:0000256" key="2">
    <source>
        <dbReference type="ARBA" id="ARBA00012438"/>
    </source>
</evidence>
<evidence type="ECO:0000256" key="12">
    <source>
        <dbReference type="ARBA" id="ARBA00023026"/>
    </source>
</evidence>
<dbReference type="EMBL" id="PZZZ01000002">
    <property type="protein sequence ID" value="PTM97312.1"/>
    <property type="molecule type" value="Genomic_DNA"/>
</dbReference>
<dbReference type="CDD" id="cd16936">
    <property type="entry name" value="HATPase_RsbW-like"/>
    <property type="match status" value="1"/>
</dbReference>
<dbReference type="GO" id="GO:0005524">
    <property type="term" value="F:ATP binding"/>
    <property type="evidence" value="ECO:0007669"/>
    <property type="project" value="UniProtKB-KW"/>
</dbReference>
<dbReference type="InterPro" id="IPR003018">
    <property type="entry name" value="GAF"/>
</dbReference>
<evidence type="ECO:0000259" key="13">
    <source>
        <dbReference type="PROSITE" id="PS50112"/>
    </source>
</evidence>
<dbReference type="PANTHER" id="PTHR41523">
    <property type="entry name" value="TWO-COMPONENT SYSTEM SENSOR PROTEIN"/>
    <property type="match status" value="1"/>
</dbReference>
<comment type="catalytic activity">
    <reaction evidence="1">
        <text>ATP + protein L-histidine = ADP + protein N-phospho-L-histidine.</text>
        <dbReference type="EC" id="2.7.13.3"/>
    </reaction>
</comment>
<keyword evidence="12" id="KW-0843">Virulence</keyword>
<organism evidence="15 16">
    <name type="scientific">Mycoplana dimorpha</name>
    <dbReference type="NCBI Taxonomy" id="28320"/>
    <lineage>
        <taxon>Bacteria</taxon>
        <taxon>Pseudomonadati</taxon>
        <taxon>Pseudomonadota</taxon>
        <taxon>Alphaproteobacteria</taxon>
        <taxon>Hyphomicrobiales</taxon>
        <taxon>Rhizobiaceae</taxon>
        <taxon>Mycoplana</taxon>
    </lineage>
</organism>
<keyword evidence="10" id="KW-0418">Kinase</keyword>
<dbReference type="SUPFAM" id="SSF55781">
    <property type="entry name" value="GAF domain-like"/>
    <property type="match status" value="1"/>
</dbReference>
<keyword evidence="8" id="KW-0677">Repeat</keyword>
<dbReference type="Pfam" id="PF01590">
    <property type="entry name" value="GAF"/>
    <property type="match status" value="1"/>
</dbReference>
<name>A0A2T5BEA8_MYCDI</name>
<dbReference type="InterPro" id="IPR000014">
    <property type="entry name" value="PAS"/>
</dbReference>
<evidence type="ECO:0000256" key="9">
    <source>
        <dbReference type="ARBA" id="ARBA00022741"/>
    </source>
</evidence>
<dbReference type="CDD" id="cd00130">
    <property type="entry name" value="PAS"/>
    <property type="match status" value="1"/>
</dbReference>
<evidence type="ECO:0000256" key="4">
    <source>
        <dbReference type="ARBA" id="ARBA00022553"/>
    </source>
</evidence>
<evidence type="ECO:0000313" key="16">
    <source>
        <dbReference type="Proteomes" id="UP000241247"/>
    </source>
</evidence>
<dbReference type="SMART" id="SM00911">
    <property type="entry name" value="HWE_HK"/>
    <property type="match status" value="1"/>
</dbReference>
<dbReference type="InterPro" id="IPR029016">
    <property type="entry name" value="GAF-like_dom_sf"/>
</dbReference>
<dbReference type="Proteomes" id="UP000241247">
    <property type="component" value="Unassembled WGS sequence"/>
</dbReference>
<dbReference type="SMART" id="SM00065">
    <property type="entry name" value="GAF"/>
    <property type="match status" value="1"/>
</dbReference>
<evidence type="ECO:0000256" key="11">
    <source>
        <dbReference type="ARBA" id="ARBA00022840"/>
    </source>
</evidence>
<dbReference type="Pfam" id="PF13426">
    <property type="entry name" value="PAS_9"/>
    <property type="match status" value="1"/>
</dbReference>